<dbReference type="RefSeq" id="WP_231419727.1">
    <property type="nucleotide sequence ID" value="NZ_CP126446.1"/>
</dbReference>
<organism evidence="1 2">
    <name type="scientific">Pontibacillus chungwhensis</name>
    <dbReference type="NCBI Taxonomy" id="265426"/>
    <lineage>
        <taxon>Bacteria</taxon>
        <taxon>Bacillati</taxon>
        <taxon>Bacillota</taxon>
        <taxon>Bacilli</taxon>
        <taxon>Bacillales</taxon>
        <taxon>Bacillaceae</taxon>
        <taxon>Pontibacillus</taxon>
    </lineage>
</organism>
<sequence>MDSLNQDHLRNILQNIIDDTERASISNTDQLIKKLIKEITTLQDKR</sequence>
<dbReference type="EMBL" id="CP126446">
    <property type="protein sequence ID" value="WIF97642.1"/>
    <property type="molecule type" value="Genomic_DNA"/>
</dbReference>
<reference evidence="1 2" key="1">
    <citation type="submission" date="2023-05" db="EMBL/GenBank/DDBJ databases">
        <title>Comparative genomics reveals the evidence of polycyclic aromatic hydrocarbons degradation in moderately halophilic genus Pontibacillus.</title>
        <authorList>
            <person name="Yang H."/>
            <person name="Qian Z."/>
        </authorList>
    </citation>
    <scope>NUCLEOTIDE SEQUENCE [LARGE SCALE GENOMIC DNA]</scope>
    <source>
        <strain evidence="2">HN14</strain>
    </source>
</reference>
<dbReference type="Proteomes" id="UP001236652">
    <property type="component" value="Chromosome"/>
</dbReference>
<keyword evidence="2" id="KW-1185">Reference proteome</keyword>
<name>A0ABY8UVW5_9BACI</name>
<proteinExistence type="predicted"/>
<gene>
    <name evidence="1" type="ORF">QNI29_18230</name>
</gene>
<evidence type="ECO:0000313" key="1">
    <source>
        <dbReference type="EMBL" id="WIF97642.1"/>
    </source>
</evidence>
<accession>A0ABY8UVW5</accession>
<protein>
    <submittedName>
        <fullName evidence="1">Uncharacterized protein</fullName>
    </submittedName>
</protein>
<evidence type="ECO:0000313" key="2">
    <source>
        <dbReference type="Proteomes" id="UP001236652"/>
    </source>
</evidence>